<sequence>MTDYPDTSRAQFEVFKSLPRDTPVNMLNLVQFHSTAKYPAGHELAAKALTGAQAYANYGAASGPILARVGGTVIWRGGFEMTLIGAPDEAWDAMFIVHFPAASAFLAMVTDPQYQLAVVHRQAAVKTSRLIRTTPQPASDIFG</sequence>
<accession>A0A420DQ30</accession>
<dbReference type="SUPFAM" id="SSF54909">
    <property type="entry name" value="Dimeric alpha+beta barrel"/>
    <property type="match status" value="1"/>
</dbReference>
<dbReference type="EMBL" id="RAQK01000001">
    <property type="protein sequence ID" value="RKE96269.1"/>
    <property type="molecule type" value="Genomic_DNA"/>
</dbReference>
<dbReference type="RefSeq" id="WP_025063216.1">
    <property type="nucleotide sequence ID" value="NZ_RAQK01000001.1"/>
</dbReference>
<protein>
    <submittedName>
        <fullName evidence="2">Uncharacterized protein (DUF1330 family)</fullName>
    </submittedName>
</protein>
<keyword evidence="3" id="KW-1185">Reference proteome</keyword>
<gene>
    <name evidence="2" type="ORF">C8N30_0826</name>
</gene>
<name>A0A420DQ30_9RHOB</name>
<proteinExistence type="predicted"/>
<feature type="domain" description="DUF1330" evidence="1">
    <location>
        <begin position="49"/>
        <end position="128"/>
    </location>
</feature>
<organism evidence="2 3">
    <name type="scientific">Sulfitobacter guttiformis</name>
    <dbReference type="NCBI Taxonomy" id="74349"/>
    <lineage>
        <taxon>Bacteria</taxon>
        <taxon>Pseudomonadati</taxon>
        <taxon>Pseudomonadota</taxon>
        <taxon>Alphaproteobacteria</taxon>
        <taxon>Rhodobacterales</taxon>
        <taxon>Roseobacteraceae</taxon>
        <taxon>Sulfitobacter</taxon>
    </lineage>
</organism>
<dbReference type="OrthoDB" id="8909581at2"/>
<dbReference type="Proteomes" id="UP000284407">
    <property type="component" value="Unassembled WGS sequence"/>
</dbReference>
<dbReference type="PANTHER" id="PTHR40257">
    <property type="match status" value="1"/>
</dbReference>
<dbReference type="AlphaFoldDB" id="A0A420DQ30"/>
<dbReference type="Gene3D" id="3.30.70.100">
    <property type="match status" value="1"/>
</dbReference>
<dbReference type="Pfam" id="PF07045">
    <property type="entry name" value="DUF1330"/>
    <property type="match status" value="1"/>
</dbReference>
<reference evidence="2 3" key="1">
    <citation type="submission" date="2018-09" db="EMBL/GenBank/DDBJ databases">
        <title>Genomic Encyclopedia of Archaeal and Bacterial Type Strains, Phase II (KMG-II): from individual species to whole genera.</title>
        <authorList>
            <person name="Goeker M."/>
        </authorList>
    </citation>
    <scope>NUCLEOTIDE SEQUENCE [LARGE SCALE GENOMIC DNA]</scope>
    <source>
        <strain evidence="2 3">DSM 11458</strain>
    </source>
</reference>
<evidence type="ECO:0000313" key="3">
    <source>
        <dbReference type="Proteomes" id="UP000284407"/>
    </source>
</evidence>
<dbReference type="STRING" id="1443111.Z949_2814"/>
<evidence type="ECO:0000313" key="2">
    <source>
        <dbReference type="EMBL" id="RKE96269.1"/>
    </source>
</evidence>
<comment type="caution">
    <text evidence="2">The sequence shown here is derived from an EMBL/GenBank/DDBJ whole genome shotgun (WGS) entry which is preliminary data.</text>
</comment>
<dbReference type="PANTHER" id="PTHR40257:SF1">
    <property type="entry name" value="DUF1330 DOMAIN-CONTAINING PROTEIN"/>
    <property type="match status" value="1"/>
</dbReference>
<dbReference type="InterPro" id="IPR011008">
    <property type="entry name" value="Dimeric_a/b-barrel"/>
</dbReference>
<dbReference type="InterPro" id="IPR010753">
    <property type="entry name" value="DUF1330"/>
</dbReference>
<evidence type="ECO:0000259" key="1">
    <source>
        <dbReference type="Pfam" id="PF07045"/>
    </source>
</evidence>